<dbReference type="EMBL" id="ADLD01000004">
    <property type="protein sequence ID" value="EHB93191.1"/>
    <property type="molecule type" value="Genomic_DNA"/>
</dbReference>
<keyword evidence="4" id="KW-1185">Reference proteome</keyword>
<evidence type="ECO:0000256" key="1">
    <source>
        <dbReference type="SAM" id="MobiDB-lite"/>
    </source>
</evidence>
<dbReference type="STRING" id="742725.HMPREF9450_00457"/>
<accession>G5H697</accession>
<dbReference type="RefSeq" id="WP_009133263.1">
    <property type="nucleotide sequence ID" value="NZ_CP102250.1"/>
</dbReference>
<protein>
    <recommendedName>
        <fullName evidence="5">C-type lysozyme inhibitor domain-containing protein</fullName>
    </recommendedName>
</protein>
<dbReference type="HOGENOM" id="CLU_129763_1_0_10"/>
<gene>
    <name evidence="3" type="ORF">HMPREF9450_00457</name>
</gene>
<feature type="region of interest" description="Disordered" evidence="1">
    <location>
        <begin position="28"/>
        <end position="57"/>
    </location>
</feature>
<feature type="signal peptide" evidence="2">
    <location>
        <begin position="1"/>
        <end position="31"/>
    </location>
</feature>
<feature type="chain" id="PRO_5003477639" description="C-type lysozyme inhibitor domain-containing protein" evidence="2">
    <location>
        <begin position="32"/>
        <end position="181"/>
    </location>
</feature>
<keyword evidence="2" id="KW-0732">Signal</keyword>
<proteinExistence type="predicted"/>
<evidence type="ECO:0000313" key="4">
    <source>
        <dbReference type="Proteomes" id="UP000006008"/>
    </source>
</evidence>
<reference evidence="3 4" key="1">
    <citation type="submission" date="2011-08" db="EMBL/GenBank/DDBJ databases">
        <title>The Genome Sequence of Alistipes indistinctus YIT 12060.</title>
        <authorList>
            <consortium name="The Broad Institute Genome Sequencing Platform"/>
            <person name="Earl A."/>
            <person name="Ward D."/>
            <person name="Feldgarden M."/>
            <person name="Gevers D."/>
            <person name="Morotomi M."/>
            <person name="Young S.K."/>
            <person name="Zeng Q."/>
            <person name="Gargeya S."/>
            <person name="Fitzgerald M."/>
            <person name="Haas B."/>
            <person name="Abouelleil A."/>
            <person name="Alvarado L."/>
            <person name="Arachchi H.M."/>
            <person name="Berlin A."/>
            <person name="Brown A."/>
            <person name="Chapman S.B."/>
            <person name="Chen Z."/>
            <person name="Dunbar C."/>
            <person name="Freedman E."/>
            <person name="Gearin G."/>
            <person name="Gellesch M."/>
            <person name="Goldberg J."/>
            <person name="Griggs A."/>
            <person name="Gujja S."/>
            <person name="Heiman D."/>
            <person name="Howarth C."/>
            <person name="Larson L."/>
            <person name="Lui A."/>
            <person name="MacDonald P.J.P."/>
            <person name="Montmayeur A."/>
            <person name="Murphy C."/>
            <person name="Neiman D."/>
            <person name="Pearson M."/>
            <person name="Priest M."/>
            <person name="Roberts A."/>
            <person name="Saif S."/>
            <person name="Shea T."/>
            <person name="Shenoy N."/>
            <person name="Sisk P."/>
            <person name="Stolte C."/>
            <person name="Sykes S."/>
            <person name="Wortman J."/>
            <person name="Nusbaum C."/>
            <person name="Birren B."/>
        </authorList>
    </citation>
    <scope>NUCLEOTIDE SEQUENCE [LARGE SCALE GENOMIC DNA]</scope>
    <source>
        <strain evidence="3 4">YIT 12060</strain>
    </source>
</reference>
<name>G5H697_9BACT</name>
<feature type="compositionally biased region" description="Polar residues" evidence="1">
    <location>
        <begin position="28"/>
        <end position="44"/>
    </location>
</feature>
<comment type="caution">
    <text evidence="3">The sequence shown here is derived from an EMBL/GenBank/DDBJ whole genome shotgun (WGS) entry which is preliminary data.</text>
</comment>
<feature type="compositionally biased region" description="Low complexity" evidence="1">
    <location>
        <begin position="45"/>
        <end position="57"/>
    </location>
</feature>
<evidence type="ECO:0008006" key="5">
    <source>
        <dbReference type="Google" id="ProtNLM"/>
    </source>
</evidence>
<dbReference type="PATRIC" id="fig|742725.3.peg.502"/>
<dbReference type="AlphaFoldDB" id="G5H697"/>
<dbReference type="OrthoDB" id="1099822at2"/>
<dbReference type="GeneID" id="92816877"/>
<evidence type="ECO:0000256" key="2">
    <source>
        <dbReference type="SAM" id="SignalP"/>
    </source>
</evidence>
<sequence>MHKTTRLPWIATSLCLGLLLAGCGPQQQKNAAQNTDSTPIAATNTAGSTGDTPATAGTPAETAAAAQQMPGSDRDEHGCIGSAGYQWSQVQKKCIRIFEAGTRLVSATDPNATLAAYLVFGKDSLQSELFLPGSRESYLLNRRKTSDGHRWSAASDGTLTVGQADGKWNAERSGKAIYRQQ</sequence>
<evidence type="ECO:0000313" key="3">
    <source>
        <dbReference type="EMBL" id="EHB93191.1"/>
    </source>
</evidence>
<dbReference type="Proteomes" id="UP000006008">
    <property type="component" value="Unassembled WGS sequence"/>
</dbReference>
<dbReference type="PROSITE" id="PS51257">
    <property type="entry name" value="PROKAR_LIPOPROTEIN"/>
    <property type="match status" value="1"/>
</dbReference>
<organism evidence="3 4">
    <name type="scientific">Alistipes indistinctus YIT 12060</name>
    <dbReference type="NCBI Taxonomy" id="742725"/>
    <lineage>
        <taxon>Bacteria</taxon>
        <taxon>Pseudomonadati</taxon>
        <taxon>Bacteroidota</taxon>
        <taxon>Bacteroidia</taxon>
        <taxon>Bacteroidales</taxon>
        <taxon>Rikenellaceae</taxon>
        <taxon>Alistipes</taxon>
    </lineage>
</organism>
<dbReference type="eggNOG" id="COG3187">
    <property type="taxonomic scope" value="Bacteria"/>
</dbReference>